<protein>
    <recommendedName>
        <fullName evidence="5">VCBS repeat-containing protein</fullName>
    </recommendedName>
</protein>
<dbReference type="PANTHER" id="PTHR44103">
    <property type="entry name" value="PROPROTEIN CONVERTASE P"/>
    <property type="match status" value="1"/>
</dbReference>
<evidence type="ECO:0008006" key="5">
    <source>
        <dbReference type="Google" id="ProtNLM"/>
    </source>
</evidence>
<dbReference type="Proteomes" id="UP000663882">
    <property type="component" value="Unassembled WGS sequence"/>
</dbReference>
<dbReference type="PANTHER" id="PTHR44103:SF1">
    <property type="entry name" value="PROPROTEIN CONVERTASE P"/>
    <property type="match status" value="1"/>
</dbReference>
<evidence type="ECO:0000313" key="3">
    <source>
        <dbReference type="EMBL" id="CAF1424702.1"/>
    </source>
</evidence>
<gene>
    <name evidence="2" type="ORF">RFH988_LOCUS33829</name>
    <name evidence="3" type="ORF">SEV965_LOCUS32454</name>
</gene>
<dbReference type="EMBL" id="CAJNOU010004060">
    <property type="protein sequence ID" value="CAF1424702.1"/>
    <property type="molecule type" value="Genomic_DNA"/>
</dbReference>
<dbReference type="OrthoDB" id="10022113at2759"/>
<keyword evidence="1" id="KW-0732">Signal</keyword>
<dbReference type="Pfam" id="PF13517">
    <property type="entry name" value="FG-GAP_3"/>
    <property type="match status" value="11"/>
</dbReference>
<evidence type="ECO:0000256" key="1">
    <source>
        <dbReference type="ARBA" id="ARBA00022729"/>
    </source>
</evidence>
<dbReference type="InterPro" id="IPR028994">
    <property type="entry name" value="Integrin_alpha_N"/>
</dbReference>
<sequence>MIIGILTVCFTSPKSKEPICPFLLVSQTQDWVPVADRKLPIALGDFNNDNHLDIIVTERGNNEMNIFLGYGDGKFSKNPTTSIACSSLPYSIAVGDFNNDSWLDIAVANHNHNNIGIFFGYDNGTFAIEKIHSTGASRPLALSVHDFNDDKQLDIVVANDGTNNIGILLGYGNGTFANQITFSTGFDSFPHAIVVADFNNDNRLDIAVANAGTNNIGVFLGNGNGTFSNQATYPAESYPVSLAVGDFNKDGRMDIVVSNSDDHNVCILLGNDNGMFTSQGIYATGFGSYPSSVAVRDFNKDDRLDIIVAHSGSNNLGFFVGHGDGTFEKQKLYPIPIGVSQMIVADDLNNDTWTDIVVAVDNAFNIAVFLGGPDKNFTNLKTYSTGGNAYTVTVAVGDFNNDARLDIVEANYRRNDIGVFLGDGEGNFGMKIEYSTGLGSQPYFVTIGDFNNDTRLDIVVANYGTNNIGVFLGKGDGNFFNQTVYSTGSGSQPYSVAIGDFNNDTRQDIVVANYGTNTVGIFLGKDNGMFSNQTTYTTDGYPIFVTVGDLNKDDRLDIVIANDYDDNVKIWFGNGDGTFSMKITCRTGLGSRPYSIAFGDFNGDTQLDMVVANYGTNNLGIFLGNNNGTFLNQTTYSTDRNPWSVVVGDLNNDTYLDLIVSNNGDHNIGVLLGSNNGTFSIQTTYSTGWDSQPRGIAIGDFNNDNRLDVTVALYYYFSIGIFLGYYKSPFTVPVMYSSRPIPTPLALAAADFDNDNQLDIVAANDDGNVAIYLNTANGTFPISTLYSTGYFTGLSSVVVGDFNNDNQFDIVVANHDSDNIVFFLGFGNSSFGSAMSYTTGFKSGPCSVAVGDFNNDNRLDIVSVNNGDNTIALLLHYGFGSFMNKEIYSTASDKPSRSVAFGDFNGDTRVDIVVPNPSNSTITVLFGNGKGAFLNPTIYSTGFGSGPTAVAVGDFNSDTRLDIVVAARNGFNIGIFLGNIDGTFQNIIPYTNEDVFDVVGLDVGDFNNDARLDIVITSFSGYCIWVYFGNDDGTFLTPVMHSTGYYSWPWGVVVSDFNNDARLDIAVANKWSFNVGVFLGNDDGSFSNQSTYPTGENSLPVGLTFGDFNNDNRMDIVVANYGSENIGVFLNKGDGTFMKQATYLTGDQTGPYWVAVGDFNKDAQLDIAVVLSLSDNLAIYFGDGNGTFNHRTIFETGPTTYPWYLIVCDFNYDNWLDVAVVLGNVDGVVIFLGDRNRMFLVSMKYSTGSGSAPQAIAVGDFNNDKHLDVAVANSKTNNIGVFLGLGDGRLLSQDTYSTGADSLPWSIALGDFNNDTQLDIVVANRNSNNIGVFLGHGNGKFEMIATYPTDSLSNPVSIVILDFNRDNKMDVAVANSFANTISIFLGYGNATFSNPMTYLTGYNSRPVWIAVGDFNMDGWMDIVVASSGTKNLKILSKSC</sequence>
<reference evidence="2" key="1">
    <citation type="submission" date="2021-02" db="EMBL/GenBank/DDBJ databases">
        <authorList>
            <person name="Nowell W R."/>
        </authorList>
    </citation>
    <scope>NUCLEOTIDE SEQUENCE</scope>
</reference>
<dbReference type="SUPFAM" id="SSF69318">
    <property type="entry name" value="Integrin alpha N-terminal domain"/>
    <property type="match status" value="5"/>
</dbReference>
<name>A0A815JJC6_9BILA</name>
<evidence type="ECO:0000313" key="4">
    <source>
        <dbReference type="Proteomes" id="UP000663882"/>
    </source>
</evidence>
<evidence type="ECO:0000313" key="2">
    <source>
        <dbReference type="EMBL" id="CAF1380644.1"/>
    </source>
</evidence>
<dbReference type="EMBL" id="CAJNOO010004422">
    <property type="protein sequence ID" value="CAF1380644.1"/>
    <property type="molecule type" value="Genomic_DNA"/>
</dbReference>
<organism evidence="2 4">
    <name type="scientific">Rotaria sordida</name>
    <dbReference type="NCBI Taxonomy" id="392033"/>
    <lineage>
        <taxon>Eukaryota</taxon>
        <taxon>Metazoa</taxon>
        <taxon>Spiralia</taxon>
        <taxon>Gnathifera</taxon>
        <taxon>Rotifera</taxon>
        <taxon>Eurotatoria</taxon>
        <taxon>Bdelloidea</taxon>
        <taxon>Philodinida</taxon>
        <taxon>Philodinidae</taxon>
        <taxon>Rotaria</taxon>
    </lineage>
</organism>
<accession>A0A815JJC6</accession>
<dbReference type="Gene3D" id="2.130.10.130">
    <property type="entry name" value="Integrin alpha, N-terminal"/>
    <property type="match status" value="3"/>
</dbReference>
<comment type="caution">
    <text evidence="2">The sequence shown here is derived from an EMBL/GenBank/DDBJ whole genome shotgun (WGS) entry which is preliminary data.</text>
</comment>
<dbReference type="InterPro" id="IPR013517">
    <property type="entry name" value="FG-GAP"/>
</dbReference>
<proteinExistence type="predicted"/>
<dbReference type="Gene3D" id="2.30.30.100">
    <property type="match status" value="13"/>
</dbReference>
<dbReference type="Proteomes" id="UP000663889">
    <property type="component" value="Unassembled WGS sequence"/>
</dbReference>